<dbReference type="Pfam" id="PF24495">
    <property type="entry name" value="Ig_TMEM131_2"/>
    <property type="match status" value="1"/>
</dbReference>
<evidence type="ECO:0008006" key="7">
    <source>
        <dbReference type="Google" id="ProtNLM"/>
    </source>
</evidence>
<keyword evidence="6" id="KW-1185">Reference proteome</keyword>
<dbReference type="AlphaFoldDB" id="A0A8J9Y974"/>
<evidence type="ECO:0000313" key="6">
    <source>
        <dbReference type="Proteomes" id="UP000838878"/>
    </source>
</evidence>
<evidence type="ECO:0000259" key="4">
    <source>
        <dbReference type="Pfam" id="PF24495"/>
    </source>
</evidence>
<accession>A0A8J9Y974</accession>
<feature type="chain" id="PRO_5035481012" description="Transmembrane protein 131" evidence="2">
    <location>
        <begin position="22"/>
        <end position="430"/>
    </location>
</feature>
<feature type="compositionally biased region" description="Pro residues" evidence="1">
    <location>
        <begin position="333"/>
        <end position="345"/>
    </location>
</feature>
<feature type="non-terminal residue" evidence="5">
    <location>
        <position position="430"/>
    </location>
</feature>
<reference evidence="5" key="1">
    <citation type="submission" date="2021-12" db="EMBL/GenBank/DDBJ databases">
        <authorList>
            <person name="Martin H S."/>
        </authorList>
    </citation>
    <scope>NUCLEOTIDE SEQUENCE</scope>
</reference>
<keyword evidence="2" id="KW-0732">Signal</keyword>
<dbReference type="InterPro" id="IPR056311">
    <property type="entry name" value="TMEM131_Ig_2"/>
</dbReference>
<evidence type="ECO:0000313" key="5">
    <source>
        <dbReference type="EMBL" id="CAH0719351.1"/>
    </source>
</evidence>
<dbReference type="PANTHER" id="PTHR22050">
    <property type="entry name" value="RW1 PROTEIN HOMOLOG"/>
    <property type="match status" value="1"/>
</dbReference>
<sequence length="430" mass="45469">MYHKVLWCYLFILTLLDISLNTKLTAQGESHGVTIHESLVEGITFQEWGKESGVDGLDGIDGGTEDIEGVSLEPRALKFGRSALAAPHSRTVTLTNTANTTLHLASVAGTTPDFHASFFESKTLPPQGNTTFNVVYLGRREGPVSAHLYIHTSLGVHKYPVSAVGEASEYGVWPLLGLRVPLNATVEPELRLHNPTARTVQVREVYSSGAWLRLRLPGGGARAPRDAWAVPPRSERALVLLRALPHQHAALNQPLIAYVRIKADIPGGGLVVAVEARSVPAGEHARPLHVRLGARGSRDAPYTLALEAANSGAAPAALAGGVRGAGCWRGAPPPQPCAAPPPAPGPRRQNGAAAAGATLALERTSLAPHQPFTRVATLTLNYTELWAQTAGAGEAGEAWCAGCARLGRAHVPFSVRLLPGALSFTPDHLE</sequence>
<dbReference type="Pfam" id="PF12371">
    <property type="entry name" value="TMEM131_like_N"/>
    <property type="match status" value="1"/>
</dbReference>
<evidence type="ECO:0000259" key="3">
    <source>
        <dbReference type="Pfam" id="PF12371"/>
    </source>
</evidence>
<gene>
    <name evidence="5" type="ORF">BINO364_LOCUS5701</name>
</gene>
<feature type="domain" description="TMEM131 second Ig-like" evidence="4">
    <location>
        <begin position="170"/>
        <end position="247"/>
    </location>
</feature>
<name>A0A8J9Y974_9NEOP</name>
<protein>
    <recommendedName>
        <fullName evidence="7">Transmembrane protein 131</fullName>
    </recommendedName>
</protein>
<feature type="signal peptide" evidence="2">
    <location>
        <begin position="1"/>
        <end position="21"/>
    </location>
</feature>
<dbReference type="Proteomes" id="UP000838878">
    <property type="component" value="Chromosome 13"/>
</dbReference>
<dbReference type="GO" id="GO:0016020">
    <property type="term" value="C:membrane"/>
    <property type="evidence" value="ECO:0007669"/>
    <property type="project" value="TreeGrafter"/>
</dbReference>
<evidence type="ECO:0000256" key="1">
    <source>
        <dbReference type="SAM" id="MobiDB-lite"/>
    </source>
</evidence>
<dbReference type="PANTHER" id="PTHR22050:SF0">
    <property type="entry name" value="TRANSMEMBRANE PROTEIN 131 HOMOLOG"/>
    <property type="match status" value="1"/>
</dbReference>
<dbReference type="InterPro" id="IPR013783">
    <property type="entry name" value="Ig-like_fold"/>
</dbReference>
<proteinExistence type="predicted"/>
<feature type="region of interest" description="Disordered" evidence="1">
    <location>
        <begin position="333"/>
        <end position="354"/>
    </location>
</feature>
<dbReference type="InterPro" id="IPR022113">
    <property type="entry name" value="TMEM131L_N"/>
</dbReference>
<dbReference type="InterPro" id="IPR039877">
    <property type="entry name" value="TMEM131-like"/>
</dbReference>
<organism evidence="5 6">
    <name type="scientific">Brenthis ino</name>
    <name type="common">lesser marbled fritillary</name>
    <dbReference type="NCBI Taxonomy" id="405034"/>
    <lineage>
        <taxon>Eukaryota</taxon>
        <taxon>Metazoa</taxon>
        <taxon>Ecdysozoa</taxon>
        <taxon>Arthropoda</taxon>
        <taxon>Hexapoda</taxon>
        <taxon>Insecta</taxon>
        <taxon>Pterygota</taxon>
        <taxon>Neoptera</taxon>
        <taxon>Endopterygota</taxon>
        <taxon>Lepidoptera</taxon>
        <taxon>Glossata</taxon>
        <taxon>Ditrysia</taxon>
        <taxon>Papilionoidea</taxon>
        <taxon>Nymphalidae</taxon>
        <taxon>Heliconiinae</taxon>
        <taxon>Argynnini</taxon>
        <taxon>Brenthis</taxon>
    </lineage>
</organism>
<dbReference type="OrthoDB" id="168404at2759"/>
<feature type="domain" description="Transmembrane protein 131-like N-terminal" evidence="3">
    <location>
        <begin position="70"/>
        <end position="152"/>
    </location>
</feature>
<dbReference type="EMBL" id="OV170233">
    <property type="protein sequence ID" value="CAH0719351.1"/>
    <property type="molecule type" value="Genomic_DNA"/>
</dbReference>
<dbReference type="Gene3D" id="2.60.40.10">
    <property type="entry name" value="Immunoglobulins"/>
    <property type="match status" value="1"/>
</dbReference>
<evidence type="ECO:0000256" key="2">
    <source>
        <dbReference type="SAM" id="SignalP"/>
    </source>
</evidence>